<dbReference type="Ensembl" id="ENSSAUT00010055999.1">
    <property type="protein sequence ID" value="ENSSAUP00010053282.1"/>
    <property type="gene ID" value="ENSSAUG00010022050.1"/>
</dbReference>
<feature type="domain" description="Fatty acid hydroxylase" evidence="6">
    <location>
        <begin position="160"/>
        <end position="293"/>
    </location>
</feature>
<reference evidence="7" key="3">
    <citation type="submission" date="2025-09" db="UniProtKB">
        <authorList>
            <consortium name="Ensembl"/>
        </authorList>
    </citation>
    <scope>IDENTIFICATION</scope>
</reference>
<dbReference type="GO" id="GO:0008610">
    <property type="term" value="P:lipid biosynthetic process"/>
    <property type="evidence" value="ECO:0007669"/>
    <property type="project" value="InterPro"/>
</dbReference>
<evidence type="ECO:0000256" key="3">
    <source>
        <dbReference type="ARBA" id="ARBA00022989"/>
    </source>
</evidence>
<evidence type="ECO:0000259" key="6">
    <source>
        <dbReference type="Pfam" id="PF04116"/>
    </source>
</evidence>
<dbReference type="GeneTree" id="ENSGT00940000167361"/>
<sequence>MQHEEFSFKAKNCCTFLPTADDVSGPGEVMLAVMSVLSTEHGGTDAPVLQWLWEYVREEHEVVLLSPYLPVCFAFLTHVLLCAPFLALDALAGVCQRVQLWRISAGSGPPPSLQQWSDCFWRVLYRYLSAVLPATALFQALRSPALPELAPSCWRLFVEVVACFLLFDTLFFLWHLVMHRVPWLYRHVHQLHHQHRIPFALAAQDASSAELLSLLLLALSSAWLVGCHPLSEAFFHLFNSWLAVEDHCGYDLPWALHRLLPCLGGAPFHQAHHIFHSGNYAPYFTHWDHLFGTYRASGQKSRPN</sequence>
<feature type="transmembrane region" description="Helical" evidence="5">
    <location>
        <begin position="123"/>
        <end position="142"/>
    </location>
</feature>
<evidence type="ECO:0000313" key="8">
    <source>
        <dbReference type="Proteomes" id="UP000472265"/>
    </source>
</evidence>
<dbReference type="InParanoid" id="A0A671XSL5"/>
<dbReference type="FunCoup" id="A0A671XSL5">
    <property type="interactions" value="3"/>
</dbReference>
<accession>A0A671XSL5</accession>
<keyword evidence="3 5" id="KW-1133">Transmembrane helix</keyword>
<dbReference type="Pfam" id="PF04116">
    <property type="entry name" value="FA_hydroxylase"/>
    <property type="match status" value="1"/>
</dbReference>
<dbReference type="InterPro" id="IPR006694">
    <property type="entry name" value="Fatty_acid_hydroxylase"/>
</dbReference>
<dbReference type="Proteomes" id="UP000472265">
    <property type="component" value="Chromosome 5"/>
</dbReference>
<proteinExistence type="predicted"/>
<feature type="transmembrane region" description="Helical" evidence="5">
    <location>
        <begin position="68"/>
        <end position="92"/>
    </location>
</feature>
<protein>
    <recommendedName>
        <fullName evidence="6">Fatty acid hydroxylase domain-containing protein</fullName>
    </recommendedName>
</protein>
<dbReference type="InterPro" id="IPR050307">
    <property type="entry name" value="Sterol_Desaturase_Related"/>
</dbReference>
<dbReference type="GO" id="GO:0005506">
    <property type="term" value="F:iron ion binding"/>
    <property type="evidence" value="ECO:0007669"/>
    <property type="project" value="InterPro"/>
</dbReference>
<evidence type="ECO:0000256" key="5">
    <source>
        <dbReference type="SAM" id="Phobius"/>
    </source>
</evidence>
<evidence type="ECO:0000313" key="7">
    <source>
        <dbReference type="Ensembl" id="ENSSAUP00010053282.1"/>
    </source>
</evidence>
<reference evidence="7" key="1">
    <citation type="submission" date="2021-04" db="EMBL/GenBank/DDBJ databases">
        <authorList>
            <consortium name="Wellcome Sanger Institute Data Sharing"/>
        </authorList>
    </citation>
    <scope>NUCLEOTIDE SEQUENCE [LARGE SCALE GENOMIC DNA]</scope>
</reference>
<reference evidence="7" key="2">
    <citation type="submission" date="2025-08" db="UniProtKB">
        <authorList>
            <consortium name="Ensembl"/>
        </authorList>
    </citation>
    <scope>IDENTIFICATION</scope>
</reference>
<feature type="transmembrane region" description="Helical" evidence="5">
    <location>
        <begin position="154"/>
        <end position="177"/>
    </location>
</feature>
<dbReference type="AlphaFoldDB" id="A0A671XSL5"/>
<evidence type="ECO:0000256" key="1">
    <source>
        <dbReference type="ARBA" id="ARBA00004370"/>
    </source>
</evidence>
<evidence type="ECO:0000256" key="4">
    <source>
        <dbReference type="ARBA" id="ARBA00023136"/>
    </source>
</evidence>
<keyword evidence="4 5" id="KW-0472">Membrane</keyword>
<keyword evidence="8" id="KW-1185">Reference proteome</keyword>
<name>A0A671XSL5_SPAAU</name>
<dbReference type="GO" id="GO:0016491">
    <property type="term" value="F:oxidoreductase activity"/>
    <property type="evidence" value="ECO:0007669"/>
    <property type="project" value="InterPro"/>
</dbReference>
<comment type="subcellular location">
    <subcellularLocation>
        <location evidence="1">Membrane</location>
    </subcellularLocation>
</comment>
<evidence type="ECO:0000256" key="2">
    <source>
        <dbReference type="ARBA" id="ARBA00022692"/>
    </source>
</evidence>
<organism evidence="7 8">
    <name type="scientific">Sparus aurata</name>
    <name type="common">Gilthead sea bream</name>
    <dbReference type="NCBI Taxonomy" id="8175"/>
    <lineage>
        <taxon>Eukaryota</taxon>
        <taxon>Metazoa</taxon>
        <taxon>Chordata</taxon>
        <taxon>Craniata</taxon>
        <taxon>Vertebrata</taxon>
        <taxon>Euteleostomi</taxon>
        <taxon>Actinopterygii</taxon>
        <taxon>Neopterygii</taxon>
        <taxon>Teleostei</taxon>
        <taxon>Neoteleostei</taxon>
        <taxon>Acanthomorphata</taxon>
        <taxon>Eupercaria</taxon>
        <taxon>Spariformes</taxon>
        <taxon>Sparidae</taxon>
        <taxon>Sparus</taxon>
    </lineage>
</organism>
<dbReference type="OMA" id="ELAPSCW"/>
<dbReference type="GO" id="GO:0016020">
    <property type="term" value="C:membrane"/>
    <property type="evidence" value="ECO:0007669"/>
    <property type="project" value="UniProtKB-SubCell"/>
</dbReference>
<gene>
    <name evidence="7" type="primary">erlin2</name>
</gene>
<keyword evidence="2 5" id="KW-0812">Transmembrane</keyword>
<dbReference type="PANTHER" id="PTHR11863">
    <property type="entry name" value="STEROL DESATURASE"/>
    <property type="match status" value="1"/>
</dbReference>